<name>A0A0K2V068_LEPSM</name>
<reference evidence="1" key="1">
    <citation type="submission" date="2014-05" db="EMBL/GenBank/DDBJ databases">
        <authorList>
            <person name="Chronopoulou M."/>
        </authorList>
    </citation>
    <scope>NUCLEOTIDE SEQUENCE</scope>
    <source>
        <tissue evidence="1">Whole organism</tissue>
    </source>
</reference>
<organism evidence="1">
    <name type="scientific">Lepeophtheirus salmonis</name>
    <name type="common">Salmon louse</name>
    <name type="synonym">Caligus salmonis</name>
    <dbReference type="NCBI Taxonomy" id="72036"/>
    <lineage>
        <taxon>Eukaryota</taxon>
        <taxon>Metazoa</taxon>
        <taxon>Ecdysozoa</taxon>
        <taxon>Arthropoda</taxon>
        <taxon>Crustacea</taxon>
        <taxon>Multicrustacea</taxon>
        <taxon>Hexanauplia</taxon>
        <taxon>Copepoda</taxon>
        <taxon>Siphonostomatoida</taxon>
        <taxon>Caligidae</taxon>
        <taxon>Lepeophtheirus</taxon>
    </lineage>
</organism>
<dbReference type="EMBL" id="HACA01026503">
    <property type="protein sequence ID" value="CDW43864.1"/>
    <property type="molecule type" value="Transcribed_RNA"/>
</dbReference>
<proteinExistence type="predicted"/>
<dbReference type="AlphaFoldDB" id="A0A0K2V068"/>
<accession>A0A0K2V068</accession>
<sequence length="89" mass="9868">AIHSPCKGIWTTHFRAVHPRITRFTSTHSGFCTYSLQTRVVFARRDALFVHKFIALTADTGGLGTSHILHFILCLHNIFGIGATKGYGL</sequence>
<feature type="non-terminal residue" evidence="1">
    <location>
        <position position="1"/>
    </location>
</feature>
<protein>
    <submittedName>
        <fullName evidence="1">Uncharacterized protein</fullName>
    </submittedName>
</protein>
<evidence type="ECO:0000313" key="1">
    <source>
        <dbReference type="EMBL" id="CDW43864.1"/>
    </source>
</evidence>